<dbReference type="Proteomes" id="UP000676336">
    <property type="component" value="Unassembled WGS sequence"/>
</dbReference>
<feature type="region of interest" description="Disordered" evidence="1">
    <location>
        <begin position="1"/>
        <end position="39"/>
    </location>
</feature>
<dbReference type="AlphaFoldDB" id="A0A8S3CEG4"/>
<feature type="non-terminal residue" evidence="2">
    <location>
        <position position="1"/>
    </location>
</feature>
<evidence type="ECO:0000313" key="3">
    <source>
        <dbReference type="Proteomes" id="UP000676336"/>
    </source>
</evidence>
<evidence type="ECO:0000313" key="2">
    <source>
        <dbReference type="EMBL" id="CAF4870975.1"/>
    </source>
</evidence>
<organism evidence="2 3">
    <name type="scientific">Rotaria magnacalcarata</name>
    <dbReference type="NCBI Taxonomy" id="392030"/>
    <lineage>
        <taxon>Eukaryota</taxon>
        <taxon>Metazoa</taxon>
        <taxon>Spiralia</taxon>
        <taxon>Gnathifera</taxon>
        <taxon>Rotifera</taxon>
        <taxon>Eurotatoria</taxon>
        <taxon>Bdelloidea</taxon>
        <taxon>Philodinida</taxon>
        <taxon>Philodinidae</taxon>
        <taxon>Rotaria</taxon>
    </lineage>
</organism>
<evidence type="ECO:0000256" key="1">
    <source>
        <dbReference type="SAM" id="MobiDB-lite"/>
    </source>
</evidence>
<accession>A0A8S3CEG4</accession>
<name>A0A8S3CEG4_9BILA</name>
<sequence length="39" mass="4431">PKLNEDDNQSDTSSQKVIKRKVLRHYNGKPTVCDESRSG</sequence>
<proteinExistence type="predicted"/>
<dbReference type="EMBL" id="CAJOBI010166284">
    <property type="protein sequence ID" value="CAF4870975.1"/>
    <property type="molecule type" value="Genomic_DNA"/>
</dbReference>
<feature type="compositionally biased region" description="Basic residues" evidence="1">
    <location>
        <begin position="17"/>
        <end position="27"/>
    </location>
</feature>
<comment type="caution">
    <text evidence="2">The sequence shown here is derived from an EMBL/GenBank/DDBJ whole genome shotgun (WGS) entry which is preliminary data.</text>
</comment>
<protein>
    <submittedName>
        <fullName evidence="2">Uncharacterized protein</fullName>
    </submittedName>
</protein>
<gene>
    <name evidence="2" type="ORF">SMN809_LOCUS50342</name>
</gene>
<reference evidence="2" key="1">
    <citation type="submission" date="2021-02" db="EMBL/GenBank/DDBJ databases">
        <authorList>
            <person name="Nowell W R."/>
        </authorList>
    </citation>
    <scope>NUCLEOTIDE SEQUENCE</scope>
</reference>